<keyword evidence="2" id="KW-0812">Transmembrane</keyword>
<protein>
    <submittedName>
        <fullName evidence="5">Phage tail tip lysozyme</fullName>
    </submittedName>
</protein>
<evidence type="ECO:0000259" key="3">
    <source>
        <dbReference type="Pfam" id="PF01551"/>
    </source>
</evidence>
<dbReference type="Proteomes" id="UP001264335">
    <property type="component" value="Unassembled WGS sequence"/>
</dbReference>
<evidence type="ECO:0000313" key="5">
    <source>
        <dbReference type="EMBL" id="MDT2401779.1"/>
    </source>
</evidence>
<dbReference type="Gene3D" id="2.70.70.10">
    <property type="entry name" value="Glucose Permease (Domain IIA)"/>
    <property type="match status" value="1"/>
</dbReference>
<evidence type="ECO:0000313" key="8">
    <source>
        <dbReference type="Proteomes" id="UP001264335"/>
    </source>
</evidence>
<dbReference type="Gene3D" id="1.10.530.10">
    <property type="match status" value="1"/>
</dbReference>
<dbReference type="InterPro" id="IPR011055">
    <property type="entry name" value="Dup_hybrid_motif"/>
</dbReference>
<evidence type="ECO:0000256" key="1">
    <source>
        <dbReference type="SAM" id="MobiDB-lite"/>
    </source>
</evidence>
<feature type="compositionally biased region" description="Basic residues" evidence="1">
    <location>
        <begin position="41"/>
        <end position="52"/>
    </location>
</feature>
<reference evidence="5 8" key="1">
    <citation type="submission" date="2023-03" db="EMBL/GenBank/DDBJ databases">
        <authorList>
            <person name="Shen W."/>
            <person name="Cai J."/>
        </authorList>
    </citation>
    <scope>NUCLEOTIDE SEQUENCE</scope>
    <source>
        <strain evidence="5">P33-2</strain>
        <strain evidence="6 8">Y2</strain>
    </source>
</reference>
<keyword evidence="2" id="KW-1133">Transmembrane helix</keyword>
<keyword evidence="2" id="KW-0472">Membrane</keyword>
<feature type="region of interest" description="Disordered" evidence="1">
    <location>
        <begin position="144"/>
        <end position="165"/>
    </location>
</feature>
<dbReference type="RefSeq" id="WP_311820675.1">
    <property type="nucleotide sequence ID" value="NZ_JARPWH010000012.1"/>
</dbReference>
<dbReference type="InterPro" id="IPR041219">
    <property type="entry name" value="Phage_lysozyme2"/>
</dbReference>
<feature type="compositionally biased region" description="Basic and acidic residues" evidence="1">
    <location>
        <begin position="144"/>
        <end position="155"/>
    </location>
</feature>
<dbReference type="AlphaFoldDB" id="A0AAW8RU98"/>
<feature type="transmembrane region" description="Helical" evidence="2">
    <location>
        <begin position="293"/>
        <end position="313"/>
    </location>
</feature>
<dbReference type="InterPro" id="IPR050570">
    <property type="entry name" value="Cell_wall_metabolism_enzyme"/>
</dbReference>
<dbReference type="Pfam" id="PF01551">
    <property type="entry name" value="Peptidase_M23"/>
    <property type="match status" value="1"/>
</dbReference>
<feature type="region of interest" description="Disordered" evidence="1">
    <location>
        <begin position="1"/>
        <end position="74"/>
    </location>
</feature>
<evidence type="ECO:0000256" key="2">
    <source>
        <dbReference type="SAM" id="Phobius"/>
    </source>
</evidence>
<evidence type="ECO:0000313" key="7">
    <source>
        <dbReference type="Proteomes" id="UP001260773"/>
    </source>
</evidence>
<comment type="caution">
    <text evidence="5">The sequence shown here is derived from an EMBL/GenBank/DDBJ whole genome shotgun (WGS) entry which is preliminary data.</text>
</comment>
<dbReference type="PANTHER" id="PTHR21666:SF270">
    <property type="entry name" value="MUREIN HYDROLASE ACTIVATOR ENVC"/>
    <property type="match status" value="1"/>
</dbReference>
<dbReference type="InterPro" id="IPR016047">
    <property type="entry name" value="M23ase_b-sheet_dom"/>
</dbReference>
<proteinExistence type="predicted"/>
<feature type="domain" description="Phage tail lysozyme" evidence="4">
    <location>
        <begin position="583"/>
        <end position="757"/>
    </location>
</feature>
<evidence type="ECO:0000313" key="6">
    <source>
        <dbReference type="EMBL" id="MDT2513910.1"/>
    </source>
</evidence>
<name>A0AAW8RU98_ENTAV</name>
<gene>
    <name evidence="5" type="ORF">P7D43_05285</name>
    <name evidence="6" type="ORF">P7D79_06630</name>
</gene>
<feature type="domain" description="M23ase beta-sheet core" evidence="3">
    <location>
        <begin position="793"/>
        <end position="881"/>
    </location>
</feature>
<dbReference type="Proteomes" id="UP001260773">
    <property type="component" value="Unassembled WGS sequence"/>
</dbReference>
<dbReference type="GO" id="GO:0004222">
    <property type="term" value="F:metalloendopeptidase activity"/>
    <property type="evidence" value="ECO:0007669"/>
    <property type="project" value="TreeGrafter"/>
</dbReference>
<dbReference type="CDD" id="cd12797">
    <property type="entry name" value="M23_peptidase"/>
    <property type="match status" value="1"/>
</dbReference>
<dbReference type="SUPFAM" id="SSF51261">
    <property type="entry name" value="Duplicated hybrid motif"/>
    <property type="match status" value="1"/>
</dbReference>
<organism evidence="5 7">
    <name type="scientific">Enterococcus avium</name>
    <name type="common">Streptococcus avium</name>
    <dbReference type="NCBI Taxonomy" id="33945"/>
    <lineage>
        <taxon>Bacteria</taxon>
        <taxon>Bacillati</taxon>
        <taxon>Bacillota</taxon>
        <taxon>Bacilli</taxon>
        <taxon>Lactobacillales</taxon>
        <taxon>Enterococcaceae</taxon>
        <taxon>Enterococcus</taxon>
    </lineage>
</organism>
<dbReference type="Pfam" id="PF18013">
    <property type="entry name" value="Phage_lysozyme2"/>
    <property type="match status" value="1"/>
</dbReference>
<dbReference type="PANTHER" id="PTHR21666">
    <property type="entry name" value="PEPTIDASE-RELATED"/>
    <property type="match status" value="1"/>
</dbReference>
<dbReference type="EMBL" id="JARPWY010000013">
    <property type="protein sequence ID" value="MDT2513910.1"/>
    <property type="molecule type" value="Genomic_DNA"/>
</dbReference>
<dbReference type="EMBL" id="JARPWH010000012">
    <property type="protein sequence ID" value="MDT2401779.1"/>
    <property type="molecule type" value="Genomic_DNA"/>
</dbReference>
<evidence type="ECO:0000259" key="4">
    <source>
        <dbReference type="Pfam" id="PF18013"/>
    </source>
</evidence>
<accession>A0AAW8RU98</accession>
<sequence length="900" mass="101560">MKKKPQQKVKIDATTKKQAYKTSHDNGKSNGIKYSPENRLKNRQQRKFIVKKSLKENASLSSRKAVKHTKSEYRNAQKAYRAKIKQHDGLKKALVAVESKELNAEDSQRVRSETFSRAKLEKEAGKAAEDKAAAREALKAKREVYKKTKKADPTRASKQIKNDAVSVAKRKGEEAIGQENTLQEAVKIRQGSRQRTNTYQTTKYVVRSSHRMNVKLTKGAYGLSNRSYNYIRGRGFQRTPEEYSKMRQSAKRFRNFQNRLRASKLGKAANGSSKFMRSVIRVINNPLKTKNMAILGGLLMFVAVIFMFIPLIAPFPIQQDEFDLTDSWTHLTKVDADRSDDTYSFYTPLDEVMFYMNYNHEDYTIKDRTSILSFKTYGDYLNGIWEAMNDTSKDEYKFTSMYDLAKDKNSKFHMDSDDFEEMKENAEEYGYSTLDGQLEFPYKTDNLPISRRFGYEVNGDKVEKFSSIEAESTQDLDINAPMAGKIKWYEDQNKAIITEDEENGSRLILTGINAKRQESGTTVKEGELIGKATGTKLVISYEKYNEDSKKMSRVNPAFYFAKVTYRQKTIVTESFDPEGGELENARFLYNKLTEQGYKLEGICAMLGNFSVESGINPKRAEGDYLSPPIGASANSWDDPSWLAIGGMQIYGRFPNIVHRGLGLGQWTDTADGGIRHTLLVNFAKEKKKKWYSLGLQLDFMQNGDVPAYRTIFKQTMEGSAGNGVAELTRYFLVRWEGNPGDKLAERVAAAEKWYAYFKANPDKDPGGSTGKYILPISPPNISSGFGWRSMGDYHRGLDFAHPQGTPIKAIDGGTVITAEFHYSWGNHVRVKHDNGQTSLYAHCSALKVKVGDKVKQGDIVGLVGNTGNSFGAHLHLEISKSTDLSVSSLLDPAKVLGINQ</sequence>